<keyword evidence="11" id="KW-1185">Reference proteome</keyword>
<feature type="transmembrane region" description="Helical" evidence="9">
    <location>
        <begin position="132"/>
        <end position="154"/>
    </location>
</feature>
<protein>
    <recommendedName>
        <fullName evidence="9">Bidirectional sugar transporter SWEET</fullName>
    </recommendedName>
</protein>
<feature type="transmembrane region" description="Helical" evidence="9">
    <location>
        <begin position="104"/>
        <end position="126"/>
    </location>
</feature>
<feature type="transmembrane region" description="Helical" evidence="9">
    <location>
        <begin position="46"/>
        <end position="65"/>
    </location>
</feature>
<keyword evidence="8 9" id="KW-0472">Membrane</keyword>
<evidence type="ECO:0000256" key="2">
    <source>
        <dbReference type="ARBA" id="ARBA00007809"/>
    </source>
</evidence>
<gene>
    <name evidence="10" type="ORF">VNO80_13441</name>
</gene>
<evidence type="ECO:0000256" key="5">
    <source>
        <dbReference type="ARBA" id="ARBA00022692"/>
    </source>
</evidence>
<dbReference type="InterPro" id="IPR047664">
    <property type="entry name" value="SWEET"/>
</dbReference>
<keyword evidence="4 9" id="KW-0762">Sugar transport</keyword>
<feature type="transmembrane region" description="Helical" evidence="9">
    <location>
        <begin position="6"/>
        <end position="25"/>
    </location>
</feature>
<evidence type="ECO:0000256" key="9">
    <source>
        <dbReference type="RuleBase" id="RU910715"/>
    </source>
</evidence>
<proteinExistence type="inferred from homology"/>
<feature type="transmembrane region" description="Helical" evidence="9">
    <location>
        <begin position="71"/>
        <end position="92"/>
    </location>
</feature>
<dbReference type="GO" id="GO:0005886">
    <property type="term" value="C:plasma membrane"/>
    <property type="evidence" value="ECO:0007669"/>
    <property type="project" value="UniProtKB-SubCell"/>
</dbReference>
<organism evidence="10 11">
    <name type="scientific">Phaseolus coccineus</name>
    <name type="common">Scarlet runner bean</name>
    <name type="synonym">Phaseolus multiflorus</name>
    <dbReference type="NCBI Taxonomy" id="3886"/>
    <lineage>
        <taxon>Eukaryota</taxon>
        <taxon>Viridiplantae</taxon>
        <taxon>Streptophyta</taxon>
        <taxon>Embryophyta</taxon>
        <taxon>Tracheophyta</taxon>
        <taxon>Spermatophyta</taxon>
        <taxon>Magnoliopsida</taxon>
        <taxon>eudicotyledons</taxon>
        <taxon>Gunneridae</taxon>
        <taxon>Pentapetalae</taxon>
        <taxon>rosids</taxon>
        <taxon>fabids</taxon>
        <taxon>Fabales</taxon>
        <taxon>Fabaceae</taxon>
        <taxon>Papilionoideae</taxon>
        <taxon>50 kb inversion clade</taxon>
        <taxon>NPAAA clade</taxon>
        <taxon>indigoferoid/millettioid clade</taxon>
        <taxon>Phaseoleae</taxon>
        <taxon>Phaseolus</taxon>
    </lineage>
</organism>
<name>A0AAN9R709_PHACN</name>
<dbReference type="Pfam" id="PF03083">
    <property type="entry name" value="MtN3_slv"/>
    <property type="match status" value="2"/>
</dbReference>
<dbReference type="GO" id="GO:0051119">
    <property type="term" value="F:sugar transmembrane transporter activity"/>
    <property type="evidence" value="ECO:0007669"/>
    <property type="project" value="InterPro"/>
</dbReference>
<keyword evidence="7 9" id="KW-1133">Transmembrane helix</keyword>
<evidence type="ECO:0000256" key="1">
    <source>
        <dbReference type="ARBA" id="ARBA00004127"/>
    </source>
</evidence>
<dbReference type="InterPro" id="IPR004316">
    <property type="entry name" value="SWEET_rpt"/>
</dbReference>
<dbReference type="FunFam" id="1.20.1280.290:FF:000001">
    <property type="entry name" value="Bidirectional sugar transporter SWEET"/>
    <property type="match status" value="1"/>
</dbReference>
<dbReference type="PANTHER" id="PTHR10791">
    <property type="entry name" value="RAG1-ACTIVATING PROTEIN 1"/>
    <property type="match status" value="1"/>
</dbReference>
<comment type="subcellular location">
    <subcellularLocation>
        <location evidence="9">Cell membrane</location>
        <topology evidence="9">Multi-pass membrane protein</topology>
    </subcellularLocation>
    <subcellularLocation>
        <location evidence="1">Endomembrane system</location>
        <topology evidence="1">Multi-pass membrane protein</topology>
    </subcellularLocation>
</comment>
<dbReference type="GO" id="GO:0051260">
    <property type="term" value="P:protein homooligomerization"/>
    <property type="evidence" value="ECO:0007669"/>
    <property type="project" value="UniProtKB-ARBA"/>
</dbReference>
<reference evidence="10 11" key="1">
    <citation type="submission" date="2024-01" db="EMBL/GenBank/DDBJ databases">
        <title>The genomes of 5 underutilized Papilionoideae crops provide insights into root nodulation and disease resistanc.</title>
        <authorList>
            <person name="Jiang F."/>
        </authorList>
    </citation>
    <scope>NUCLEOTIDE SEQUENCE [LARGE SCALE GENOMIC DNA]</scope>
    <source>
        <strain evidence="10">JINMINGXINNONG_FW02</strain>
        <tissue evidence="10">Leaves</tissue>
    </source>
</reference>
<keyword evidence="6" id="KW-0677">Repeat</keyword>
<dbReference type="EMBL" id="JAYMYR010000005">
    <property type="protein sequence ID" value="KAK7364700.1"/>
    <property type="molecule type" value="Genomic_DNA"/>
</dbReference>
<dbReference type="PANTHER" id="PTHR10791:SF236">
    <property type="entry name" value="BIDIRECTIONAL SUGAR TRANSPORTER SWEET8"/>
    <property type="match status" value="1"/>
</dbReference>
<keyword evidence="3 9" id="KW-0813">Transport</keyword>
<dbReference type="AlphaFoldDB" id="A0AAN9R709"/>
<dbReference type="GO" id="GO:0012505">
    <property type="term" value="C:endomembrane system"/>
    <property type="evidence" value="ECO:0007669"/>
    <property type="project" value="UniProtKB-SubCell"/>
</dbReference>
<dbReference type="Gene3D" id="1.20.1280.290">
    <property type="match status" value="2"/>
</dbReference>
<feature type="transmembrane region" description="Helical" evidence="9">
    <location>
        <begin position="192"/>
        <end position="214"/>
    </location>
</feature>
<feature type="transmembrane region" description="Helical" evidence="9">
    <location>
        <begin position="166"/>
        <end position="186"/>
    </location>
</feature>
<comment type="function">
    <text evidence="9">Mediates both low-affinity uptake and efflux of sugar across the membrane.</text>
</comment>
<evidence type="ECO:0000313" key="10">
    <source>
        <dbReference type="EMBL" id="KAK7364700.1"/>
    </source>
</evidence>
<evidence type="ECO:0000256" key="3">
    <source>
        <dbReference type="ARBA" id="ARBA00022448"/>
    </source>
</evidence>
<comment type="similarity">
    <text evidence="2 9">Belongs to the SWEET sugar transporter family.</text>
</comment>
<evidence type="ECO:0000313" key="11">
    <source>
        <dbReference type="Proteomes" id="UP001374584"/>
    </source>
</evidence>
<evidence type="ECO:0000256" key="7">
    <source>
        <dbReference type="ARBA" id="ARBA00022989"/>
    </source>
</evidence>
<dbReference type="FunFam" id="1.20.1280.290:FF:000002">
    <property type="entry name" value="Bidirectional sugar transporter SWEET"/>
    <property type="match status" value="1"/>
</dbReference>
<accession>A0AAN9R709</accession>
<sequence length="244" mass="27400">MVSASVVRNIIGIIGNVISFGLFFSPAPTFYRIIKQKSVEEFKPDPYIATVLNCAFWVFYGMPFVHPNSLLVVTINGVGLVFEFVYLAIFFIYATNKGRRKVSLLLLIESIFFLAIVLITMLVLHGTTRRSLVVGIICDVFNVMMYISPLTIMAKVIKTKSVKYMPFWLSLTNFLNGVCWTTYALIHPFNIYVLISNSIGAVSGLVQLLLYGFYYCRGENNDDGVELQNTTQVPVSECPPDLEA</sequence>
<comment type="caution">
    <text evidence="10">The sequence shown here is derived from an EMBL/GenBank/DDBJ whole genome shotgun (WGS) entry which is preliminary data.</text>
</comment>
<evidence type="ECO:0000256" key="8">
    <source>
        <dbReference type="ARBA" id="ARBA00023136"/>
    </source>
</evidence>
<evidence type="ECO:0000256" key="6">
    <source>
        <dbReference type="ARBA" id="ARBA00022737"/>
    </source>
</evidence>
<evidence type="ECO:0000256" key="4">
    <source>
        <dbReference type="ARBA" id="ARBA00022597"/>
    </source>
</evidence>
<dbReference type="Proteomes" id="UP001374584">
    <property type="component" value="Unassembled WGS sequence"/>
</dbReference>
<keyword evidence="5 9" id="KW-0812">Transmembrane</keyword>